<dbReference type="Proteomes" id="UP000270866">
    <property type="component" value="Chromosome 1"/>
</dbReference>
<dbReference type="AlphaFoldDB" id="A0A3L6P391"/>
<keyword evidence="1" id="KW-1133">Transmembrane helix</keyword>
<evidence type="ECO:0000256" key="1">
    <source>
        <dbReference type="SAM" id="Phobius"/>
    </source>
</evidence>
<keyword evidence="1" id="KW-0472">Membrane</keyword>
<proteinExistence type="predicted"/>
<sequence length="231" mass="26298">MLSYISTTWDQVQHLDVPTSERLSRCDRILGAACVKRRALKKLEPAERLPPAYVLELWLILLFARIIIIINFIYTIVTFSIKKATLATCIFRLSLPIDLYTTFCHSLSLSYMGIKEQSPRKPGIFPLPPLWEVTVPSILMAQLRMPQNMADRLANTVGSDTAGQIRQLQHLLGPSFERQELYVALEDFAPAHPRDKLNAVALLFATQLWFDIMEYPDDLEETFATSPLSAF</sequence>
<evidence type="ECO:0000313" key="3">
    <source>
        <dbReference type="Proteomes" id="UP000270866"/>
    </source>
</evidence>
<comment type="caution">
    <text evidence="2">The sequence shown here is derived from an EMBL/GenBank/DDBJ whole genome shotgun (WGS) entry which is preliminary data.</text>
</comment>
<evidence type="ECO:0000313" key="2">
    <source>
        <dbReference type="EMBL" id="RKK28338.1"/>
    </source>
</evidence>
<accession>A0A3L6P391</accession>
<gene>
    <name evidence="2" type="ORF">BFJ65_g282</name>
</gene>
<dbReference type="EMBL" id="MRCU01000001">
    <property type="protein sequence ID" value="RKK28338.1"/>
    <property type="molecule type" value="Genomic_DNA"/>
</dbReference>
<protein>
    <submittedName>
        <fullName evidence="2">Uncharacterized protein</fullName>
    </submittedName>
</protein>
<reference evidence="2 3" key="1">
    <citation type="journal article" date="2018" name="Sci. Rep.">
        <title>Characterisation of pathogen-specific regions and novel effector candidates in Fusarium oxysporum f. sp. cepae.</title>
        <authorList>
            <person name="Armitage A.D."/>
            <person name="Taylor A."/>
            <person name="Sobczyk M.K."/>
            <person name="Baxter L."/>
            <person name="Greenfield B.P."/>
            <person name="Bates H.J."/>
            <person name="Wilson F."/>
            <person name="Jackson A.C."/>
            <person name="Ott S."/>
            <person name="Harrison R.J."/>
            <person name="Clarkson J.P."/>
        </authorList>
    </citation>
    <scope>NUCLEOTIDE SEQUENCE [LARGE SCALE GENOMIC DNA]</scope>
    <source>
        <strain evidence="2 3">FoC_Fus2</strain>
    </source>
</reference>
<name>A0A3L6P391_FUSOX</name>
<keyword evidence="1" id="KW-0812">Transmembrane</keyword>
<feature type="transmembrane region" description="Helical" evidence="1">
    <location>
        <begin position="57"/>
        <end position="77"/>
    </location>
</feature>
<organism evidence="2 3">
    <name type="scientific">Fusarium oxysporum f. sp. cepae</name>
    <dbReference type="NCBI Taxonomy" id="396571"/>
    <lineage>
        <taxon>Eukaryota</taxon>
        <taxon>Fungi</taxon>
        <taxon>Dikarya</taxon>
        <taxon>Ascomycota</taxon>
        <taxon>Pezizomycotina</taxon>
        <taxon>Sordariomycetes</taxon>
        <taxon>Hypocreomycetidae</taxon>
        <taxon>Hypocreales</taxon>
        <taxon>Nectriaceae</taxon>
        <taxon>Fusarium</taxon>
        <taxon>Fusarium oxysporum species complex</taxon>
    </lineage>
</organism>